<dbReference type="Pfam" id="PF06985">
    <property type="entry name" value="HET"/>
    <property type="match status" value="1"/>
</dbReference>
<keyword evidence="4" id="KW-1185">Reference proteome</keyword>
<reference evidence="3 4" key="1">
    <citation type="submission" date="2023-01" db="EMBL/GenBank/DDBJ databases">
        <title>Analysis of 21 Apiospora genomes using comparative genomics revels a genus with tremendous synthesis potential of carbohydrate active enzymes and secondary metabolites.</title>
        <authorList>
            <person name="Sorensen T."/>
        </authorList>
    </citation>
    <scope>NUCLEOTIDE SEQUENCE [LARGE SCALE GENOMIC DNA]</scope>
    <source>
        <strain evidence="3 4">CBS 24483</strain>
    </source>
</reference>
<feature type="compositionally biased region" description="Polar residues" evidence="1">
    <location>
        <begin position="160"/>
        <end position="178"/>
    </location>
</feature>
<dbReference type="EMBL" id="JAQQWE010000002">
    <property type="protein sequence ID" value="KAK7962575.1"/>
    <property type="molecule type" value="Genomic_DNA"/>
</dbReference>
<proteinExistence type="predicted"/>
<evidence type="ECO:0000259" key="2">
    <source>
        <dbReference type="Pfam" id="PF06985"/>
    </source>
</evidence>
<sequence length="680" mass="74542">MDLDLMGLSEPDSMKPSGLTGDKPNGYFTICDTCRTMNVESLMAEVMFSKPKFSCDLCSPFGRDAGTFLCIFDDEDEKKGGAAANTGEYNAPPRPVALGYYNNEKTGPVIQFPFPYVFTRPGDPATRYGIPAFKDVQEDLQPDLAAGFIRACMARDAAAVSQNNDDGPGNATRTSQNPGRLIDIFPEGVESHWNLITTSANLRSRLRGIPHEALPPSFRDAVTITRALGVRYLWIDALCIIQDSKEDWAAESVKMASIYGNAFLTIAADSSPDSFGGILKKRVAPAADDSPYSDEEEDEEDPLASAGDSISKFTEITSVLSTGEESTLLIYRPPPDLERPAALEGSILSTRGWTFQENILSPRTIHFTATQMVWESRGAFTTEDGLPFVRAFGEDEQVRSIMAGEAYGRDDLFQIWHTWLVERNYSRRRFTKYQDRGIAVAGVARQLAAHTGARYLAGLWAHRLPADLGWFRTESSELDPKSRGKSPRHPTWSWTSYDFPVAWKPAVPEHPAIRPGEVDGATKVFRSGIRMVDSMITHDVQLECLDGSNNPFGPITSGKLHITCDKGQCDLVRATPWGGPRIVLPSSDGSPLAAECEAIMDYDDSPGPLEYVILGTMQSVVARAGIEVTLLLVKPSPGFTAGAQQPPAYTRVGVAHARGYQNEIAETWCSQAEEVNIILE</sequence>
<feature type="region of interest" description="Disordered" evidence="1">
    <location>
        <begin position="1"/>
        <end position="20"/>
    </location>
</feature>
<evidence type="ECO:0000256" key="1">
    <source>
        <dbReference type="SAM" id="MobiDB-lite"/>
    </source>
</evidence>
<name>A0ABR1QRR8_9PEZI</name>
<comment type="caution">
    <text evidence="3">The sequence shown here is derived from an EMBL/GenBank/DDBJ whole genome shotgun (WGS) entry which is preliminary data.</text>
</comment>
<organism evidence="3 4">
    <name type="scientific">Apiospora aurea</name>
    <dbReference type="NCBI Taxonomy" id="335848"/>
    <lineage>
        <taxon>Eukaryota</taxon>
        <taxon>Fungi</taxon>
        <taxon>Dikarya</taxon>
        <taxon>Ascomycota</taxon>
        <taxon>Pezizomycotina</taxon>
        <taxon>Sordariomycetes</taxon>
        <taxon>Xylariomycetidae</taxon>
        <taxon>Amphisphaeriales</taxon>
        <taxon>Apiosporaceae</taxon>
        <taxon>Apiospora</taxon>
    </lineage>
</organism>
<dbReference type="PANTHER" id="PTHR33112">
    <property type="entry name" value="DOMAIN PROTEIN, PUTATIVE-RELATED"/>
    <property type="match status" value="1"/>
</dbReference>
<feature type="compositionally biased region" description="Acidic residues" evidence="1">
    <location>
        <begin position="291"/>
        <end position="302"/>
    </location>
</feature>
<dbReference type="InterPro" id="IPR010730">
    <property type="entry name" value="HET"/>
</dbReference>
<dbReference type="RefSeq" id="XP_066704686.1">
    <property type="nucleotide sequence ID" value="XM_066839622.1"/>
</dbReference>
<dbReference type="PANTHER" id="PTHR33112:SF16">
    <property type="entry name" value="HETEROKARYON INCOMPATIBILITY DOMAIN-CONTAINING PROTEIN"/>
    <property type="match status" value="1"/>
</dbReference>
<gene>
    <name evidence="3" type="ORF">PG986_003400</name>
</gene>
<feature type="region of interest" description="Disordered" evidence="1">
    <location>
        <begin position="160"/>
        <end position="179"/>
    </location>
</feature>
<accession>A0ABR1QRR8</accession>
<feature type="region of interest" description="Disordered" evidence="1">
    <location>
        <begin position="286"/>
        <end position="307"/>
    </location>
</feature>
<dbReference type="GeneID" id="92072684"/>
<evidence type="ECO:0000313" key="3">
    <source>
        <dbReference type="EMBL" id="KAK7962575.1"/>
    </source>
</evidence>
<dbReference type="Proteomes" id="UP001391051">
    <property type="component" value="Unassembled WGS sequence"/>
</dbReference>
<evidence type="ECO:0000313" key="4">
    <source>
        <dbReference type="Proteomes" id="UP001391051"/>
    </source>
</evidence>
<feature type="domain" description="Heterokaryon incompatibility" evidence="2">
    <location>
        <begin position="211"/>
        <end position="357"/>
    </location>
</feature>
<protein>
    <recommendedName>
        <fullName evidence="2">Heterokaryon incompatibility domain-containing protein</fullName>
    </recommendedName>
</protein>